<dbReference type="Xenbase" id="XB-GENE-941660">
    <property type="gene designation" value="sympk"/>
</dbReference>
<keyword evidence="2" id="KW-0507">mRNA processing</keyword>
<feature type="compositionally biased region" description="Acidic residues" evidence="4">
    <location>
        <begin position="1215"/>
        <end position="1226"/>
    </location>
</feature>
<dbReference type="GO" id="GO:0006397">
    <property type="term" value="P:mRNA processing"/>
    <property type="evidence" value="ECO:0007669"/>
    <property type="project" value="UniProtKB-KW"/>
</dbReference>
<dbReference type="GeneTree" id="ENSGT00390000017045"/>
<evidence type="ECO:0000259" key="6">
    <source>
        <dbReference type="Pfam" id="PF12295"/>
    </source>
</evidence>
<dbReference type="Pfam" id="PF11935">
    <property type="entry name" value="SYMPK_PTA1_N"/>
    <property type="match status" value="1"/>
</dbReference>
<dbReference type="InterPro" id="IPR011989">
    <property type="entry name" value="ARM-like"/>
</dbReference>
<keyword evidence="3" id="KW-0539">Nucleus</keyword>
<dbReference type="PANTHER" id="PTHR15245">
    <property type="entry name" value="SYMPLEKIN-RELATED"/>
    <property type="match status" value="1"/>
</dbReference>
<protein>
    <submittedName>
        <fullName evidence="7">Symplekin</fullName>
    </submittedName>
</protein>
<evidence type="ECO:0000256" key="4">
    <source>
        <dbReference type="SAM" id="MobiDB-lite"/>
    </source>
</evidence>
<dbReference type="SUPFAM" id="SSF48371">
    <property type="entry name" value="ARM repeat"/>
    <property type="match status" value="1"/>
</dbReference>
<feature type="region of interest" description="Disordered" evidence="4">
    <location>
        <begin position="1153"/>
        <end position="1226"/>
    </location>
</feature>
<evidence type="ECO:0000313" key="7">
    <source>
        <dbReference type="Ensembl" id="ENSXETP00000093888"/>
    </source>
</evidence>
<evidence type="ECO:0000256" key="1">
    <source>
        <dbReference type="ARBA" id="ARBA00004123"/>
    </source>
</evidence>
<dbReference type="InParanoid" id="A0A6I8SP94"/>
<dbReference type="Gene3D" id="1.25.10.10">
    <property type="entry name" value="Leucine-rich Repeat Variant"/>
    <property type="match status" value="1"/>
</dbReference>
<dbReference type="Ensembl" id="ENSXETT00000086566">
    <property type="protein sequence ID" value="ENSXETP00000093888"/>
    <property type="gene ID" value="ENSXETG00000024453"/>
</dbReference>
<dbReference type="FunCoup" id="A0A6I8SP94">
    <property type="interactions" value="4169"/>
</dbReference>
<reference evidence="7" key="2">
    <citation type="submission" date="2020-05" db="UniProtKB">
        <authorList>
            <consortium name="Ensembl"/>
        </authorList>
    </citation>
    <scope>IDENTIFICATION</scope>
</reference>
<comment type="subcellular location">
    <subcellularLocation>
        <location evidence="1">Nucleus</location>
    </subcellularLocation>
</comment>
<feature type="compositionally biased region" description="Basic and acidic residues" evidence="4">
    <location>
        <begin position="1187"/>
        <end position="1196"/>
    </location>
</feature>
<dbReference type="InterPro" id="IPR022075">
    <property type="entry name" value="Symplekin_C"/>
</dbReference>
<reference evidence="7" key="1">
    <citation type="journal article" date="2010" name="Science">
        <title>The genome of the Western clawed frog Xenopus tropicalis.</title>
        <authorList>
            <person name="Hellsten U."/>
            <person name="Harland R.M."/>
            <person name="Gilchrist M.J."/>
            <person name="Hendrix D."/>
            <person name="Jurka J."/>
            <person name="Kapitonov V."/>
            <person name="Ovcharenko I."/>
            <person name="Putnam N.H."/>
            <person name="Shu S."/>
            <person name="Taher L."/>
            <person name="Blitz I.L."/>
            <person name="Blumberg B."/>
            <person name="Dichmann D.S."/>
            <person name="Dubchak I."/>
            <person name="Amaya E."/>
            <person name="Detter J.C."/>
            <person name="Fletcher R."/>
            <person name="Gerhard D.S."/>
            <person name="Goodstein D."/>
            <person name="Graves T."/>
            <person name="Grigoriev I.V."/>
            <person name="Grimwood J."/>
            <person name="Kawashima T."/>
            <person name="Lindquist E."/>
            <person name="Lucas S.M."/>
            <person name="Mead P.E."/>
            <person name="Mitros T."/>
            <person name="Ogino H."/>
            <person name="Ohta Y."/>
            <person name="Poliakov A.V."/>
            <person name="Pollet N."/>
            <person name="Robert J."/>
            <person name="Salamov A."/>
            <person name="Sater A.K."/>
            <person name="Schmutz J."/>
            <person name="Terry A."/>
            <person name="Vize P.D."/>
            <person name="Warren W.C."/>
            <person name="Wells D."/>
            <person name="Wills A."/>
            <person name="Wilson R.K."/>
            <person name="Zimmerman L.B."/>
            <person name="Zorn A.M."/>
            <person name="Grainger R."/>
            <person name="Grammer T."/>
            <person name="Khokha M.K."/>
            <person name="Richardson P.M."/>
            <person name="Rokhsar D.S."/>
        </authorList>
    </citation>
    <scope>NUCLEOTIDE SEQUENCE [LARGE SCALE GENOMIC DNA]</scope>
    <source>
        <strain evidence="7">Nigerian</strain>
    </source>
</reference>
<dbReference type="Bgee" id="ENSXETG00000024453">
    <property type="expression patterns" value="Expressed in testis and 16 other cell types or tissues"/>
</dbReference>
<dbReference type="InterPro" id="IPR016024">
    <property type="entry name" value="ARM-type_fold"/>
</dbReference>
<dbReference type="PANTHER" id="PTHR15245:SF20">
    <property type="entry name" value="SYMPLEKIN"/>
    <property type="match status" value="1"/>
</dbReference>
<feature type="compositionally biased region" description="Polar residues" evidence="4">
    <location>
        <begin position="1198"/>
        <end position="1208"/>
    </location>
</feature>
<dbReference type="GO" id="GO:0005634">
    <property type="term" value="C:nucleus"/>
    <property type="evidence" value="ECO:0007669"/>
    <property type="project" value="UniProtKB-SubCell"/>
</dbReference>
<dbReference type="Pfam" id="PF12295">
    <property type="entry name" value="Symplekin_C"/>
    <property type="match status" value="1"/>
</dbReference>
<evidence type="ECO:0000259" key="5">
    <source>
        <dbReference type="Pfam" id="PF11935"/>
    </source>
</evidence>
<gene>
    <name evidence="7" type="primary">sympk</name>
</gene>
<feature type="compositionally biased region" description="Basic and acidic residues" evidence="4">
    <location>
        <begin position="358"/>
        <end position="377"/>
    </location>
</feature>
<dbReference type="InterPro" id="IPR032460">
    <property type="entry name" value="Symplekin/Pta1_N"/>
</dbReference>
<feature type="region of interest" description="Disordered" evidence="4">
    <location>
        <begin position="347"/>
        <end position="404"/>
    </location>
</feature>
<feature type="compositionally biased region" description="Basic and acidic residues" evidence="4">
    <location>
        <begin position="1153"/>
        <end position="1163"/>
    </location>
</feature>
<name>A0A6I8SP94_XENTR</name>
<feature type="domain" description="Symplekin C-terminal" evidence="6">
    <location>
        <begin position="901"/>
        <end position="1080"/>
    </location>
</feature>
<organism evidence="7">
    <name type="scientific">Xenopus tropicalis</name>
    <name type="common">Western clawed frog</name>
    <name type="synonym">Silurana tropicalis</name>
    <dbReference type="NCBI Taxonomy" id="8364"/>
    <lineage>
        <taxon>Eukaryota</taxon>
        <taxon>Metazoa</taxon>
        <taxon>Chordata</taxon>
        <taxon>Craniata</taxon>
        <taxon>Vertebrata</taxon>
        <taxon>Euteleostomi</taxon>
        <taxon>Amphibia</taxon>
        <taxon>Batrachia</taxon>
        <taxon>Anura</taxon>
        <taxon>Pipoidea</taxon>
        <taxon>Pipidae</taxon>
        <taxon>Xenopodinae</taxon>
        <taxon>Xenopus</taxon>
        <taxon>Silurana</taxon>
    </lineage>
</organism>
<sequence length="1226" mass="137202">MFVSDGKWLPGESCCLFLEKYESPMAVSMASQFFSQEEGTSEVVSTSERVVELLNMAALATNDSKITMLKQVQELIINKDPTLLDNFLDEIIAFQADKSVEVRKFVVNFIEEACKLDNELLIKLIANLHMLLKDENVNVVKKSILTMTQLYKVALQWVARSRPPSEQQESCWDLVTEMAADILLLLESDNDGIRTHAVKFVESLIVTLSPRTPDSEVPKRQEGDISLEQIPSDHAFLKYNTLRDVGKQAVKELLKFMAHPAISSINLTAALGSLASIARQRPMFMAEVIQAYETLHANLPPTLAKSQVSSVRKNLKLQLLSVLRHSSSYEYQGPISTLLLDLGTSQGEITRHLPPPRDSNRKRAREDGEGGQKKSRTDIPLPDDDDDKDTIQLPTIPAPAPSTQSATDITAEFLRPLLSPENVANLVLISMVYLPDSMPASFQATYTPVESAGTDAQIRHLARLMATQMTSVGIGPGVEQTKDVPVDVVEEENTKPEGLVIKRRISALTKGQAISVLGCQSEKAKEEEEEEDAPLAKKRPEPILPATQIRPSGVGGRKKVFRLKEVTEPLTEVQMKSLKLGAVQRILQAERTVGSSGASQMRVKVLARLVTQLDISVKAEVLSHFLSDPRMRLDLALAWLYQEYCEYQSGAGEEAYQECLIGILTGLQERPDQRDGVFTKVVLEAPLLTDSALDVLRKYCEDEGRSYLGMSTLRDLILTRPARQFQYLHLLLDLSSHEKDKIRQQSLHFIKRMYEKESLRPYIEKFALNYLQLLVHPNPPSVLFGADKDTEVAAPWTEDTVKQCLYLYLALLPQNHKLIHELASVYTEATADIKRTVLRVIETPIRGMGMNSPELLLLVENCPKGAETLVTRCLHILTDKVPPSPELVKRVRELYHKRLPDVRFLIPVLNGLDKKEVIQALPKLIKLNPIVVKEVFNRLLGTQHGEVSSSMSPLTPGDLLVALHNIDSSKCDMKSVIKATNLCFSARSVYTSEVLAVVLQQLMDTTPLPMLLMRTVIQALGMYPRLGGFIMNILTRLIYKQVWKYPKVWEGFIKCCQRTKPQSFSVLLQLPPPQLLSVLQTSPDLRDPLLVHVRAFTPHQLAHVPHSIMAILEAESRTDTGAEESAQVEEEQDTPAQDIIARRLAQEKSLKKQIEEQKGRNNQEMEEVAEVDPPAIFIAEEEEEEDSMKSQGKEVPQEDSSSNATTAEKSPVADEPMEEDPVEKKD</sequence>
<feature type="domain" description="Symplekin/Pta1 N-terminal" evidence="5">
    <location>
        <begin position="137"/>
        <end position="361"/>
    </location>
</feature>
<evidence type="ECO:0000256" key="3">
    <source>
        <dbReference type="ARBA" id="ARBA00023242"/>
    </source>
</evidence>
<evidence type="ECO:0000256" key="2">
    <source>
        <dbReference type="ARBA" id="ARBA00022664"/>
    </source>
</evidence>
<accession>A0A6I8SP94</accession>
<dbReference type="AlphaFoldDB" id="A0A6I8SP94"/>
<proteinExistence type="predicted"/>
<dbReference type="InterPro" id="IPR021850">
    <property type="entry name" value="Symplekin/Pta1"/>
</dbReference>
<feature type="region of interest" description="Disordered" evidence="4">
    <location>
        <begin position="1118"/>
        <end position="1137"/>
    </location>
</feature>